<dbReference type="AlphaFoldDB" id="A0A1B6CX92"/>
<evidence type="ECO:0000256" key="2">
    <source>
        <dbReference type="SAM" id="MobiDB-lite"/>
    </source>
</evidence>
<protein>
    <recommendedName>
        <fullName evidence="3">EF-hand domain-containing protein</fullName>
    </recommendedName>
</protein>
<dbReference type="InterPro" id="IPR002048">
    <property type="entry name" value="EF_hand_dom"/>
</dbReference>
<dbReference type="GO" id="GO:0005509">
    <property type="term" value="F:calcium ion binding"/>
    <property type="evidence" value="ECO:0007669"/>
    <property type="project" value="InterPro"/>
</dbReference>
<evidence type="ECO:0000256" key="1">
    <source>
        <dbReference type="ARBA" id="ARBA00022837"/>
    </source>
</evidence>
<feature type="domain" description="EF-hand" evidence="3">
    <location>
        <begin position="162"/>
        <end position="185"/>
    </location>
</feature>
<dbReference type="Gene3D" id="1.10.238.10">
    <property type="entry name" value="EF-hand"/>
    <property type="match status" value="1"/>
</dbReference>
<feature type="non-terminal residue" evidence="4">
    <location>
        <position position="201"/>
    </location>
</feature>
<evidence type="ECO:0000313" key="4">
    <source>
        <dbReference type="EMBL" id="JAS18057.1"/>
    </source>
</evidence>
<name>A0A1B6CX92_9HEMI</name>
<evidence type="ECO:0000259" key="3">
    <source>
        <dbReference type="PROSITE" id="PS50222"/>
    </source>
</evidence>
<feature type="region of interest" description="Disordered" evidence="2">
    <location>
        <begin position="115"/>
        <end position="148"/>
    </location>
</feature>
<feature type="non-terminal residue" evidence="4">
    <location>
        <position position="1"/>
    </location>
</feature>
<dbReference type="PROSITE" id="PS50222">
    <property type="entry name" value="EF_HAND_2"/>
    <property type="match status" value="1"/>
</dbReference>
<gene>
    <name evidence="4" type="ORF">g.4411</name>
</gene>
<keyword evidence="1" id="KW-0106">Calcium</keyword>
<organism evidence="4">
    <name type="scientific">Clastoptera arizonana</name>
    <name type="common">Arizona spittle bug</name>
    <dbReference type="NCBI Taxonomy" id="38151"/>
    <lineage>
        <taxon>Eukaryota</taxon>
        <taxon>Metazoa</taxon>
        <taxon>Ecdysozoa</taxon>
        <taxon>Arthropoda</taxon>
        <taxon>Hexapoda</taxon>
        <taxon>Insecta</taxon>
        <taxon>Pterygota</taxon>
        <taxon>Neoptera</taxon>
        <taxon>Paraneoptera</taxon>
        <taxon>Hemiptera</taxon>
        <taxon>Auchenorrhyncha</taxon>
        <taxon>Cercopoidea</taxon>
        <taxon>Clastopteridae</taxon>
        <taxon>Clastoptera</taxon>
    </lineage>
</organism>
<accession>A0A1B6CX92</accession>
<proteinExistence type="predicted"/>
<dbReference type="InterPro" id="IPR011992">
    <property type="entry name" value="EF-hand-dom_pair"/>
</dbReference>
<feature type="compositionally biased region" description="Basic and acidic residues" evidence="2">
    <location>
        <begin position="137"/>
        <end position="148"/>
    </location>
</feature>
<dbReference type="EMBL" id="GEDC01019241">
    <property type="protein sequence ID" value="JAS18057.1"/>
    <property type="molecule type" value="Transcribed_RNA"/>
</dbReference>
<sequence length="201" mass="23376">RLVAWVLHPNLVLKWKNIRWSDVERVVCVCVSNNLLVPKHSFCIVAMSLSLLCSSLRNIPKRLIKNGIYKTNLEYQNVLSNNCHYYSTCIQSSVAVALSHIQQKAKISIRDYSSNPSKERVRVQQELSDSDSDSDDESKPRQESREESEFWRRKMRTFHGILDINKDGVISFDDFKILINRFVDLGHLSPQHQKEFNDVIQ</sequence>
<dbReference type="InterPro" id="IPR018247">
    <property type="entry name" value="EF_Hand_1_Ca_BS"/>
</dbReference>
<dbReference type="PROSITE" id="PS00018">
    <property type="entry name" value="EF_HAND_1"/>
    <property type="match status" value="1"/>
</dbReference>
<dbReference type="SUPFAM" id="SSF47473">
    <property type="entry name" value="EF-hand"/>
    <property type="match status" value="1"/>
</dbReference>
<reference evidence="4" key="1">
    <citation type="submission" date="2015-12" db="EMBL/GenBank/DDBJ databases">
        <title>De novo transcriptome assembly of four potential Pierce s Disease insect vectors from Arizona vineyards.</title>
        <authorList>
            <person name="Tassone E.E."/>
        </authorList>
    </citation>
    <scope>NUCLEOTIDE SEQUENCE</scope>
</reference>